<feature type="domain" description="ABC-type transport auxiliary lipoprotein component" evidence="1">
    <location>
        <begin position="31"/>
        <end position="183"/>
    </location>
</feature>
<gene>
    <name evidence="2" type="ORF">NNJEOMEG_03217</name>
</gene>
<dbReference type="AlphaFoldDB" id="A0A6V8M4J7"/>
<dbReference type="Proteomes" id="UP000494245">
    <property type="component" value="Unassembled WGS sequence"/>
</dbReference>
<keyword evidence="3" id="KW-1185">Reference proteome</keyword>
<name>A0A6V8M4J7_9BACT</name>
<accession>A0A6V8M4J7</accession>
<evidence type="ECO:0000313" key="3">
    <source>
        <dbReference type="Proteomes" id="UP000494245"/>
    </source>
</evidence>
<evidence type="ECO:0000313" key="2">
    <source>
        <dbReference type="EMBL" id="GFK95355.1"/>
    </source>
</evidence>
<dbReference type="Gene3D" id="3.40.50.10610">
    <property type="entry name" value="ABC-type transport auxiliary lipoprotein component"/>
    <property type="match status" value="1"/>
</dbReference>
<reference evidence="2 3" key="2">
    <citation type="submission" date="2020-05" db="EMBL/GenBank/DDBJ databases">
        <title>Draft genome sequence of Desulfovibrio sp. strainFSS-1.</title>
        <authorList>
            <person name="Shimoshige H."/>
            <person name="Kobayashi H."/>
            <person name="Maekawa T."/>
        </authorList>
    </citation>
    <scope>NUCLEOTIDE SEQUENCE [LARGE SCALE GENOMIC DNA]</scope>
    <source>
        <strain evidence="2 3">SIID29052-01</strain>
    </source>
</reference>
<dbReference type="SUPFAM" id="SSF159594">
    <property type="entry name" value="XCC0632-like"/>
    <property type="match status" value="1"/>
</dbReference>
<comment type="caution">
    <text evidence="2">The sequence shown here is derived from an EMBL/GenBank/DDBJ whole genome shotgun (WGS) entry which is preliminary data.</text>
</comment>
<reference evidence="2 3" key="1">
    <citation type="submission" date="2020-04" db="EMBL/GenBank/DDBJ databases">
        <authorList>
            <consortium name="Desulfovibrio sp. FSS-1 genome sequencing consortium"/>
            <person name="Shimoshige H."/>
            <person name="Kobayashi H."/>
            <person name="Maekawa T."/>
        </authorList>
    </citation>
    <scope>NUCLEOTIDE SEQUENCE [LARGE SCALE GENOMIC DNA]</scope>
    <source>
        <strain evidence="2 3">SIID29052-01</strain>
    </source>
</reference>
<dbReference type="EMBL" id="BLTE01000016">
    <property type="protein sequence ID" value="GFK95355.1"/>
    <property type="molecule type" value="Genomic_DNA"/>
</dbReference>
<dbReference type="PROSITE" id="PS51257">
    <property type="entry name" value="PROKAR_LIPOPROTEIN"/>
    <property type="match status" value="1"/>
</dbReference>
<evidence type="ECO:0000259" key="1">
    <source>
        <dbReference type="Pfam" id="PF03886"/>
    </source>
</evidence>
<dbReference type="InterPro" id="IPR005586">
    <property type="entry name" value="ABC_trans_aux"/>
</dbReference>
<protein>
    <recommendedName>
        <fullName evidence="1">ABC-type transport auxiliary lipoprotein component domain-containing protein</fullName>
    </recommendedName>
</protein>
<proteinExistence type="predicted"/>
<organism evidence="2 3">
    <name type="scientific">Fundidesulfovibrio magnetotacticus</name>
    <dbReference type="NCBI Taxonomy" id="2730080"/>
    <lineage>
        <taxon>Bacteria</taxon>
        <taxon>Pseudomonadati</taxon>
        <taxon>Thermodesulfobacteriota</taxon>
        <taxon>Desulfovibrionia</taxon>
        <taxon>Desulfovibrionales</taxon>
        <taxon>Desulfovibrionaceae</taxon>
        <taxon>Fundidesulfovibrio</taxon>
    </lineage>
</organism>
<sequence>MKWMSAMLCLLLLSGCLGKPGPSEEYLRLGQAGPCQDAQPGERHGVALRKLRVVEALDRQSVQLSEGRILLPSQRYYWESAPGRMAESAVAAALECSKSLTPVWPVRYDSAYAMGVTGVVERFEVQTREMAFVAQAVFQAWDASGGRLLGSRSVFVSVPLGSLDAQAIATAGAQGLERLGAEVRAWLEGLPPQGKGK</sequence>
<dbReference type="Pfam" id="PF03886">
    <property type="entry name" value="ABC_trans_aux"/>
    <property type="match status" value="1"/>
</dbReference>